<gene>
    <name evidence="2" type="ORF">ELE36_06460</name>
</gene>
<sequence length="204" mass="22035">MFIHSPRCMRWQLFASVLFFALPLLASAAPCTPTATPWLTLRITAGAMSAAADRTTIVRVHNDGCTELHRPKFLRASGDYRLSLPATEIAALHMQVSSDVLRGFDEHQVRATIDAAQPAQGASQAALKPQFAGQPQRLAVMDGDRYELSWNDAGISRSASWVGLSDDAQAYPDIAALQIFDRVSASLRSLVTRDDATKVAAAAP</sequence>
<dbReference type="AlphaFoldDB" id="A0A411HHS0"/>
<evidence type="ECO:0000313" key="3">
    <source>
        <dbReference type="Proteomes" id="UP000291562"/>
    </source>
</evidence>
<dbReference type="RefSeq" id="WP_129832290.1">
    <property type="nucleotide sequence ID" value="NZ_CP035704.1"/>
</dbReference>
<proteinExistence type="predicted"/>
<dbReference type="OrthoDB" id="9915454at2"/>
<dbReference type="Proteomes" id="UP000291562">
    <property type="component" value="Chromosome"/>
</dbReference>
<keyword evidence="1" id="KW-0732">Signal</keyword>
<dbReference type="EMBL" id="CP035704">
    <property type="protein sequence ID" value="QBB70031.1"/>
    <property type="molecule type" value="Genomic_DNA"/>
</dbReference>
<keyword evidence="3" id="KW-1185">Reference proteome</keyword>
<feature type="chain" id="PRO_5019303292" evidence="1">
    <location>
        <begin position="29"/>
        <end position="204"/>
    </location>
</feature>
<evidence type="ECO:0000313" key="2">
    <source>
        <dbReference type="EMBL" id="QBB70031.1"/>
    </source>
</evidence>
<organism evidence="2 3">
    <name type="scientific">Pseudolysobacter antarcticus</name>
    <dbReference type="NCBI Taxonomy" id="2511995"/>
    <lineage>
        <taxon>Bacteria</taxon>
        <taxon>Pseudomonadati</taxon>
        <taxon>Pseudomonadota</taxon>
        <taxon>Gammaproteobacteria</taxon>
        <taxon>Lysobacterales</taxon>
        <taxon>Rhodanobacteraceae</taxon>
        <taxon>Pseudolysobacter</taxon>
    </lineage>
</organism>
<feature type="signal peptide" evidence="1">
    <location>
        <begin position="1"/>
        <end position="28"/>
    </location>
</feature>
<accession>A0A411HHS0</accession>
<evidence type="ECO:0000256" key="1">
    <source>
        <dbReference type="SAM" id="SignalP"/>
    </source>
</evidence>
<dbReference type="KEGG" id="xbc:ELE36_06460"/>
<protein>
    <submittedName>
        <fullName evidence="2">Uncharacterized protein</fullName>
    </submittedName>
</protein>
<reference evidence="2 3" key="1">
    <citation type="submission" date="2019-01" db="EMBL/GenBank/DDBJ databases">
        <title>Pseudolysobacter antarctica gen. nov., sp. nov., isolated from Fildes Peninsula, Antarctica.</title>
        <authorList>
            <person name="Wei Z."/>
            <person name="Peng F."/>
        </authorList>
    </citation>
    <scope>NUCLEOTIDE SEQUENCE [LARGE SCALE GENOMIC DNA]</scope>
    <source>
        <strain evidence="2 3">AQ6-296</strain>
    </source>
</reference>
<name>A0A411HHS0_9GAMM</name>